<dbReference type="Proteomes" id="UP000199474">
    <property type="component" value="Unassembled WGS sequence"/>
</dbReference>
<organism evidence="1 2">
    <name type="scientific">Lentibacillus persicus</name>
    <dbReference type="NCBI Taxonomy" id="640948"/>
    <lineage>
        <taxon>Bacteria</taxon>
        <taxon>Bacillati</taxon>
        <taxon>Bacillota</taxon>
        <taxon>Bacilli</taxon>
        <taxon>Bacillales</taxon>
        <taxon>Bacillaceae</taxon>
        <taxon>Lentibacillus</taxon>
    </lineage>
</organism>
<evidence type="ECO:0000313" key="2">
    <source>
        <dbReference type="Proteomes" id="UP000199474"/>
    </source>
</evidence>
<sequence>MILSIRKGAAATVYIYRFSPKENRLILLHI</sequence>
<gene>
    <name evidence="1" type="ORF">SAMN05216238_10211</name>
</gene>
<protein>
    <submittedName>
        <fullName evidence="1">Uncharacterized protein</fullName>
    </submittedName>
</protein>
<dbReference type="STRING" id="640948.SAMN05216238_10211"/>
<proteinExistence type="predicted"/>
<keyword evidence="2" id="KW-1185">Reference proteome</keyword>
<evidence type="ECO:0000313" key="1">
    <source>
        <dbReference type="EMBL" id="SFD50860.1"/>
    </source>
</evidence>
<name>A0A1I1T628_9BACI</name>
<dbReference type="EMBL" id="FOMR01000002">
    <property type="protein sequence ID" value="SFD50860.1"/>
    <property type="molecule type" value="Genomic_DNA"/>
</dbReference>
<reference evidence="2" key="1">
    <citation type="submission" date="2016-10" db="EMBL/GenBank/DDBJ databases">
        <authorList>
            <person name="Varghese N."/>
            <person name="Submissions S."/>
        </authorList>
    </citation>
    <scope>NUCLEOTIDE SEQUENCE [LARGE SCALE GENOMIC DNA]</scope>
    <source>
        <strain evidence="2">DSM 22530</strain>
    </source>
</reference>
<dbReference type="AlphaFoldDB" id="A0A1I1T628"/>
<accession>A0A1I1T628</accession>